<dbReference type="PANTHER" id="PTHR37421">
    <property type="entry name" value="UPF0260 PROTEIN YCGN"/>
    <property type="match status" value="1"/>
</dbReference>
<evidence type="ECO:0000256" key="1">
    <source>
        <dbReference type="HAMAP-Rule" id="MF_00676"/>
    </source>
</evidence>
<dbReference type="EMBL" id="FNQM01000002">
    <property type="protein sequence ID" value="SDZ98409.1"/>
    <property type="molecule type" value="Genomic_DNA"/>
</dbReference>
<dbReference type="Proteomes" id="UP000198703">
    <property type="component" value="Unassembled WGS sequence"/>
</dbReference>
<dbReference type="InterPro" id="IPR005358">
    <property type="entry name" value="Puta_zinc/iron-chelating_dom"/>
</dbReference>
<name>A0A1H3XGC6_9RHOB</name>
<dbReference type="NCBIfam" id="NF003501">
    <property type="entry name" value="PRK05170.1-5"/>
    <property type="match status" value="1"/>
</dbReference>
<accession>A0A1H3XGC6</accession>
<reference evidence="2 3" key="1">
    <citation type="submission" date="2016-10" db="EMBL/GenBank/DDBJ databases">
        <authorList>
            <person name="de Groot N.N."/>
        </authorList>
    </citation>
    <scope>NUCLEOTIDE SEQUENCE [LARGE SCALE GENOMIC DNA]</scope>
    <source>
        <strain evidence="2 3">DSM 15345</strain>
    </source>
</reference>
<dbReference type="PANTHER" id="PTHR37421:SF1">
    <property type="entry name" value="UPF0260 PROTEIN YCGN"/>
    <property type="match status" value="1"/>
</dbReference>
<dbReference type="Pfam" id="PF03692">
    <property type="entry name" value="CxxCxxCC"/>
    <property type="match status" value="1"/>
</dbReference>
<dbReference type="STRING" id="89524.SAMN05444370_102413"/>
<proteinExistence type="inferred from homology"/>
<dbReference type="NCBIfam" id="NF003507">
    <property type="entry name" value="PRK05170.2-5"/>
    <property type="match status" value="1"/>
</dbReference>
<protein>
    <recommendedName>
        <fullName evidence="1">UPF0260 protein SAMN05444370_102413</fullName>
    </recommendedName>
</protein>
<sequence>MNSMIEKTARAPFWRTKRLDQMSQDEWESLCDGCGLCCLVKLEDEDDGAIAYTRVACRLLDTDTCRCASYALRSVLVPGCVRLTPETIGEAARWMPRTCAYRLLAEGRDLPEWHPLVSGDPAGAHAAGVSARGWTVPEYEVHEEDYEDHVIPGFP</sequence>
<dbReference type="HAMAP" id="MF_00676">
    <property type="entry name" value="UPF0260"/>
    <property type="match status" value="1"/>
</dbReference>
<dbReference type="OrthoDB" id="9786855at2"/>
<dbReference type="AlphaFoldDB" id="A0A1H3XGC6"/>
<organism evidence="2 3">
    <name type="scientific">Rubrimonas cliftonensis</name>
    <dbReference type="NCBI Taxonomy" id="89524"/>
    <lineage>
        <taxon>Bacteria</taxon>
        <taxon>Pseudomonadati</taxon>
        <taxon>Pseudomonadota</taxon>
        <taxon>Alphaproteobacteria</taxon>
        <taxon>Rhodobacterales</taxon>
        <taxon>Paracoccaceae</taxon>
        <taxon>Rubrimonas</taxon>
    </lineage>
</organism>
<evidence type="ECO:0000313" key="3">
    <source>
        <dbReference type="Proteomes" id="UP000198703"/>
    </source>
</evidence>
<gene>
    <name evidence="2" type="ORF">SAMN05444370_102413</name>
</gene>
<keyword evidence="3" id="KW-1185">Reference proteome</keyword>
<comment type="similarity">
    <text evidence="1">Belongs to the UPF0260 family.</text>
</comment>
<dbReference type="InterPro" id="IPR008228">
    <property type="entry name" value="UCP006173"/>
</dbReference>
<evidence type="ECO:0000313" key="2">
    <source>
        <dbReference type="EMBL" id="SDZ98409.1"/>
    </source>
</evidence>
<dbReference type="PIRSF" id="PIRSF006173">
    <property type="entry name" value="UCP006173"/>
    <property type="match status" value="1"/>
</dbReference>
<dbReference type="RefSeq" id="WP_093249979.1">
    <property type="nucleotide sequence ID" value="NZ_FNQM01000002.1"/>
</dbReference>